<feature type="transmembrane region" description="Helical" evidence="2">
    <location>
        <begin position="65"/>
        <end position="95"/>
    </location>
</feature>
<feature type="compositionally biased region" description="Basic and acidic residues" evidence="1">
    <location>
        <begin position="246"/>
        <end position="258"/>
    </location>
</feature>
<sequence>MDLDGILYKIGEIAEAFTGKSIQWIKDIVNPTPFQKPPRFKILKKLIKRELTVHELLSLNLQLSFIFYLLLALLLIVLFGNELYLTIISVVYFIYLRYTLLKNRDFFIEVEPYRFFYYGLTAIGFLSFLGYLLIRRFAKNVYYFYTYLIAIFVVVLAFRYIYKSKFTRDWTYGIVEDIKGELVLVSVHDDIRANVKPGKYWVDNTEDVEVGDVVKILIEERIFRSSLPKRVLEVHKAKPSSSETSTEPKAESEKSNSK</sequence>
<dbReference type="OMA" id="RDYTYGV"/>
<evidence type="ECO:0000256" key="2">
    <source>
        <dbReference type="SAM" id="Phobius"/>
    </source>
</evidence>
<evidence type="ECO:0000256" key="1">
    <source>
        <dbReference type="SAM" id="MobiDB-lite"/>
    </source>
</evidence>
<keyword evidence="2" id="KW-0812">Transmembrane</keyword>
<evidence type="ECO:0000313" key="4">
    <source>
        <dbReference type="Proteomes" id="UP000053911"/>
    </source>
</evidence>
<evidence type="ECO:0000313" key="3">
    <source>
        <dbReference type="EMBL" id="KUK18102.1"/>
    </source>
</evidence>
<comment type="caution">
    <text evidence="3">The sequence shown here is derived from an EMBL/GenBank/DDBJ whole genome shotgun (WGS) entry which is preliminary data.</text>
</comment>
<protein>
    <recommendedName>
        <fullName evidence="5">DUF2101 domain-containing protein</fullName>
    </recommendedName>
</protein>
<name>A0A101EMJ7_9EURY</name>
<dbReference type="InterPro" id="IPR018663">
    <property type="entry name" value="DUF2101_membrane"/>
</dbReference>
<dbReference type="PATRIC" id="fig|172049.5.peg.1380"/>
<dbReference type="RefSeq" id="WP_012766075.1">
    <property type="nucleotide sequence ID" value="NZ_LGFD01000008.1"/>
</dbReference>
<keyword evidence="2" id="KW-0472">Membrane</keyword>
<evidence type="ECO:0008006" key="5">
    <source>
        <dbReference type="Google" id="ProtNLM"/>
    </source>
</evidence>
<dbReference type="AlphaFoldDB" id="A0A101EMJ7"/>
<gene>
    <name evidence="3" type="ORF">XD54_0609</name>
</gene>
<keyword evidence="2" id="KW-1133">Transmembrane helix</keyword>
<proteinExistence type="predicted"/>
<feature type="region of interest" description="Disordered" evidence="1">
    <location>
        <begin position="232"/>
        <end position="258"/>
    </location>
</feature>
<feature type="transmembrane region" description="Helical" evidence="2">
    <location>
        <begin position="140"/>
        <end position="162"/>
    </location>
</feature>
<reference evidence="4" key="1">
    <citation type="journal article" date="2015" name="MBio">
        <title>Genome-Resolved Metagenomic Analysis Reveals Roles for Candidate Phyla and Other Microbial Community Members in Biogeochemical Transformations in Oil Reservoirs.</title>
        <authorList>
            <person name="Hu P."/>
            <person name="Tom L."/>
            <person name="Singh A."/>
            <person name="Thomas B.C."/>
            <person name="Baker B.J."/>
            <person name="Piceno Y.M."/>
            <person name="Andersen G.L."/>
            <person name="Banfield J.F."/>
        </authorList>
    </citation>
    <scope>NUCLEOTIDE SEQUENCE [LARGE SCALE GENOMIC DNA]</scope>
</reference>
<dbReference type="GeneID" id="8095010"/>
<feature type="transmembrane region" description="Helical" evidence="2">
    <location>
        <begin position="115"/>
        <end position="134"/>
    </location>
</feature>
<dbReference type="Proteomes" id="UP000053911">
    <property type="component" value="Unassembled WGS sequence"/>
</dbReference>
<dbReference type="Pfam" id="PF09874">
    <property type="entry name" value="DUF2101"/>
    <property type="match status" value="1"/>
</dbReference>
<accession>A0A101EMJ7</accession>
<organism evidence="3 4">
    <name type="scientific">Thermococcus sibiricus</name>
    <dbReference type="NCBI Taxonomy" id="172049"/>
    <lineage>
        <taxon>Archaea</taxon>
        <taxon>Methanobacteriati</taxon>
        <taxon>Methanobacteriota</taxon>
        <taxon>Thermococci</taxon>
        <taxon>Thermococcales</taxon>
        <taxon>Thermococcaceae</taxon>
        <taxon>Thermococcus</taxon>
    </lineage>
</organism>
<dbReference type="EMBL" id="LGFD01000008">
    <property type="protein sequence ID" value="KUK18102.1"/>
    <property type="molecule type" value="Genomic_DNA"/>
</dbReference>